<dbReference type="EMBL" id="FZNX01000001">
    <property type="protein sequence ID" value="SNR33894.1"/>
    <property type="molecule type" value="Genomic_DNA"/>
</dbReference>
<dbReference type="RefSeq" id="WP_089376858.1">
    <property type="nucleotide sequence ID" value="NZ_FZNX01000001.1"/>
</dbReference>
<dbReference type="Proteomes" id="UP000198412">
    <property type="component" value="Unassembled WGS sequence"/>
</dbReference>
<evidence type="ECO:0000313" key="2">
    <source>
        <dbReference type="Proteomes" id="UP000198412"/>
    </source>
</evidence>
<proteinExistence type="predicted"/>
<evidence type="ECO:0000313" key="1">
    <source>
        <dbReference type="EMBL" id="SNR33894.1"/>
    </source>
</evidence>
<organism evidence="1 2">
    <name type="scientific">Lutibacter flavus</name>
    <dbReference type="NCBI Taxonomy" id="691689"/>
    <lineage>
        <taxon>Bacteria</taxon>
        <taxon>Pseudomonadati</taxon>
        <taxon>Bacteroidota</taxon>
        <taxon>Flavobacteriia</taxon>
        <taxon>Flavobacteriales</taxon>
        <taxon>Flavobacteriaceae</taxon>
        <taxon>Lutibacter</taxon>
    </lineage>
</organism>
<accession>A0A238VI91</accession>
<protein>
    <submittedName>
        <fullName evidence="1">Uncharacterized protein</fullName>
    </submittedName>
</protein>
<sequence>MYKKSKFTISLDVLCPNLKEHKQCFERLLKRTKEEGFSSLLVHPSFQAEHNKNGKYLVYIETTNLFYATDDISGYVRRCKSNGIKPENICAINKKGEYANITF</sequence>
<dbReference type="AlphaFoldDB" id="A0A238VI91"/>
<dbReference type="OrthoDB" id="9858114at2"/>
<keyword evidence="2" id="KW-1185">Reference proteome</keyword>
<name>A0A238VI91_9FLAO</name>
<gene>
    <name evidence="1" type="ORF">SAMN04488111_0522</name>
</gene>
<reference evidence="2" key="1">
    <citation type="submission" date="2017-06" db="EMBL/GenBank/DDBJ databases">
        <authorList>
            <person name="Varghese N."/>
            <person name="Submissions S."/>
        </authorList>
    </citation>
    <scope>NUCLEOTIDE SEQUENCE [LARGE SCALE GENOMIC DNA]</scope>
    <source>
        <strain evidence="2">DSM 27993</strain>
    </source>
</reference>